<organism evidence="1">
    <name type="scientific">marine sediment metagenome</name>
    <dbReference type="NCBI Taxonomy" id="412755"/>
    <lineage>
        <taxon>unclassified sequences</taxon>
        <taxon>metagenomes</taxon>
        <taxon>ecological metagenomes</taxon>
    </lineage>
</organism>
<dbReference type="AlphaFoldDB" id="A0A0F9P4E3"/>
<evidence type="ECO:0000313" key="1">
    <source>
        <dbReference type="EMBL" id="KKN24939.1"/>
    </source>
</evidence>
<reference evidence="1" key="1">
    <citation type="journal article" date="2015" name="Nature">
        <title>Complex archaea that bridge the gap between prokaryotes and eukaryotes.</title>
        <authorList>
            <person name="Spang A."/>
            <person name="Saw J.H."/>
            <person name="Jorgensen S.L."/>
            <person name="Zaremba-Niedzwiedzka K."/>
            <person name="Martijn J."/>
            <person name="Lind A.E."/>
            <person name="van Eijk R."/>
            <person name="Schleper C."/>
            <person name="Guy L."/>
            <person name="Ettema T.J."/>
        </authorList>
    </citation>
    <scope>NUCLEOTIDE SEQUENCE</scope>
</reference>
<comment type="caution">
    <text evidence="1">The sequence shown here is derived from an EMBL/GenBank/DDBJ whole genome shotgun (WGS) entry which is preliminary data.</text>
</comment>
<gene>
    <name evidence="1" type="ORF">LCGC14_0889870</name>
</gene>
<proteinExistence type="predicted"/>
<protein>
    <submittedName>
        <fullName evidence="1">Uncharacterized protein</fullName>
    </submittedName>
</protein>
<name>A0A0F9P4E3_9ZZZZ</name>
<dbReference type="EMBL" id="LAZR01002844">
    <property type="protein sequence ID" value="KKN24939.1"/>
    <property type="molecule type" value="Genomic_DNA"/>
</dbReference>
<sequence>MRQSRIQYRDHLYREADLQGQRAGRRQLVEFRRGRLTNQMWLAKKQKDIWRWSGDLVGSIDQQGNVPDKASWHPLTGEVVLTHRANHGDDIMLYGTQPEHQYLRLQVRRNGQINIIPWNPIWDDVDYDDLHLLEAEIQQACYVVAEHFQDLLEPTLPPEFFLNLRGCSEKY</sequence>
<accession>A0A0F9P4E3</accession>